<name>A0A7C9N4I8_9BACT</name>
<dbReference type="Proteomes" id="UP000482487">
    <property type="component" value="Unassembled WGS sequence"/>
</dbReference>
<evidence type="ECO:0000313" key="1">
    <source>
        <dbReference type="EMBL" id="MYL82475.1"/>
    </source>
</evidence>
<dbReference type="AlphaFoldDB" id="A0A7C9N4I8"/>
<reference evidence="1 2" key="1">
    <citation type="submission" date="2020-01" db="EMBL/GenBank/DDBJ databases">
        <title>Genome sequence of Desulfovibrio aerotolerans DSM 16695(T).</title>
        <authorList>
            <person name="Karnachuk O."/>
            <person name="Avakyan M."/>
            <person name="Mardanov A."/>
            <person name="Kadnikov V."/>
            <person name="Ravin N."/>
        </authorList>
    </citation>
    <scope>NUCLEOTIDE SEQUENCE [LARGE SCALE GENOMIC DNA]</scope>
    <source>
        <strain evidence="1 2">DSM 16695</strain>
    </source>
</reference>
<sequence>MNTNIQTLIQKAIHDVKIEKDDHINEASNIDAVIHALTRLNILTNDSVTKYLIGTLIDAHKIDCKLSDIEKTITQIKSSKEIKELQTQIIEYKNAISVPDNSTTQYKYISNMATKATTLATSLNSAYIVTNYKHDSLNTTAIYAASLATDLSTIASNMDNPIFNAASSTLHEFARELNALDQKIKTVSTGIAKASEIITTILSTLPFLAKFFPFLS</sequence>
<dbReference type="EMBL" id="WVUD01000005">
    <property type="protein sequence ID" value="MYL82475.1"/>
    <property type="molecule type" value="Genomic_DNA"/>
</dbReference>
<evidence type="ECO:0000313" key="2">
    <source>
        <dbReference type="Proteomes" id="UP000482487"/>
    </source>
</evidence>
<comment type="caution">
    <text evidence="1">The sequence shown here is derived from an EMBL/GenBank/DDBJ whole genome shotgun (WGS) entry which is preliminary data.</text>
</comment>
<gene>
    <name evidence="1" type="ORF">GTA51_04900</name>
</gene>
<organism evidence="1 2">
    <name type="scientific">Solidesulfovibrio aerotolerans</name>
    <dbReference type="NCBI Taxonomy" id="295255"/>
    <lineage>
        <taxon>Bacteria</taxon>
        <taxon>Pseudomonadati</taxon>
        <taxon>Thermodesulfobacteriota</taxon>
        <taxon>Desulfovibrionia</taxon>
        <taxon>Desulfovibrionales</taxon>
        <taxon>Desulfovibrionaceae</taxon>
        <taxon>Solidesulfovibrio</taxon>
    </lineage>
</organism>
<dbReference type="RefSeq" id="WP_160959178.1">
    <property type="nucleotide sequence ID" value="NZ_WVUD01000005.1"/>
</dbReference>
<proteinExistence type="predicted"/>
<protein>
    <submittedName>
        <fullName evidence="1">Uncharacterized protein</fullName>
    </submittedName>
</protein>
<dbReference type="OrthoDB" id="9840392at2"/>
<keyword evidence="2" id="KW-1185">Reference proteome</keyword>
<accession>A0A7C9N4I8</accession>